<dbReference type="PROSITE" id="PS51704">
    <property type="entry name" value="GP_PDE"/>
    <property type="match status" value="1"/>
</dbReference>
<keyword evidence="1" id="KW-0732">Signal</keyword>
<proteinExistence type="predicted"/>
<dbReference type="PANTHER" id="PTHR46320">
    <property type="entry name" value="GLYCEROPHOSPHODIESTER PHOSPHODIESTERASE 1"/>
    <property type="match status" value="1"/>
</dbReference>
<dbReference type="PANTHER" id="PTHR46320:SF1">
    <property type="entry name" value="GLYCEROPHOSPHODIESTER PHOSPHODIESTERASE 1"/>
    <property type="match status" value="1"/>
</dbReference>
<dbReference type="OrthoDB" id="384721at2"/>
<name>A0A3P1BP11_9BACT</name>
<gene>
    <name evidence="3" type="ORF">EHT25_19600</name>
</gene>
<comment type="caution">
    <text evidence="3">The sequence shown here is derived from an EMBL/GenBank/DDBJ whole genome shotgun (WGS) entry which is preliminary data.</text>
</comment>
<dbReference type="GO" id="GO:0008889">
    <property type="term" value="F:glycerophosphodiester phosphodiesterase activity"/>
    <property type="evidence" value="ECO:0007669"/>
    <property type="project" value="TreeGrafter"/>
</dbReference>
<sequence>MLRRICLPFFLLLALTLPAQAQQPLQVLAIKTPKELHSFFRWTGKDIPIISGHRGGMIKGFPENSMATFENTLKHTPAFFEIDPRLTKDSVIVILHDATLERTTTGTGKLSDYTWAELKKLRLKDPEGNVTEHRIPTLAEAIEWARGKTILNLDKKDVPFPMIAAIIREHKADAFVMLTVHTAEEALYYYKGNKNQMFSAFVKTPQAMAEYEKAGIPWSQMIAYIGPDIKPENQQMYKLLNAKGVMCMISAAPTFDKLKTAEERAAAYRAVFKDGASILESDLPIETAEAIQAMIPTKSAKSIYFRKAVVSERF</sequence>
<evidence type="ECO:0000259" key="2">
    <source>
        <dbReference type="PROSITE" id="PS51704"/>
    </source>
</evidence>
<dbReference type="GO" id="GO:0006644">
    <property type="term" value="P:phospholipid metabolic process"/>
    <property type="evidence" value="ECO:0007669"/>
    <property type="project" value="TreeGrafter"/>
</dbReference>
<evidence type="ECO:0000256" key="1">
    <source>
        <dbReference type="SAM" id="SignalP"/>
    </source>
</evidence>
<dbReference type="GO" id="GO:0005886">
    <property type="term" value="C:plasma membrane"/>
    <property type="evidence" value="ECO:0007669"/>
    <property type="project" value="TreeGrafter"/>
</dbReference>
<dbReference type="Gene3D" id="3.20.20.190">
    <property type="entry name" value="Phosphatidylinositol (PI) phosphodiesterase"/>
    <property type="match status" value="1"/>
</dbReference>
<dbReference type="GO" id="GO:0070291">
    <property type="term" value="P:N-acylethanolamine metabolic process"/>
    <property type="evidence" value="ECO:0007669"/>
    <property type="project" value="TreeGrafter"/>
</dbReference>
<dbReference type="RefSeq" id="WP_124876816.1">
    <property type="nucleotide sequence ID" value="NZ_RQJO01000009.1"/>
</dbReference>
<dbReference type="Pfam" id="PF03009">
    <property type="entry name" value="GDPD"/>
    <property type="match status" value="1"/>
</dbReference>
<feature type="domain" description="GP-PDE" evidence="2">
    <location>
        <begin position="48"/>
        <end position="148"/>
    </location>
</feature>
<dbReference type="InterPro" id="IPR017946">
    <property type="entry name" value="PLC-like_Pdiesterase_TIM-brl"/>
</dbReference>
<evidence type="ECO:0000313" key="4">
    <source>
        <dbReference type="Proteomes" id="UP000271925"/>
    </source>
</evidence>
<dbReference type="GO" id="GO:0006580">
    <property type="term" value="P:ethanolamine metabolic process"/>
    <property type="evidence" value="ECO:0007669"/>
    <property type="project" value="TreeGrafter"/>
</dbReference>
<evidence type="ECO:0000313" key="3">
    <source>
        <dbReference type="EMBL" id="RRB02653.1"/>
    </source>
</evidence>
<feature type="signal peptide" evidence="1">
    <location>
        <begin position="1"/>
        <end position="21"/>
    </location>
</feature>
<dbReference type="InterPro" id="IPR030395">
    <property type="entry name" value="GP_PDE_dom"/>
</dbReference>
<dbReference type="Proteomes" id="UP000271925">
    <property type="component" value="Unassembled WGS sequence"/>
</dbReference>
<dbReference type="CDD" id="cd08566">
    <property type="entry name" value="GDPD_AtGDE_like"/>
    <property type="match status" value="1"/>
</dbReference>
<reference evidence="3 4" key="1">
    <citation type="submission" date="2018-11" db="EMBL/GenBank/DDBJ databases">
        <authorList>
            <person name="Zhou Z."/>
            <person name="Wang G."/>
        </authorList>
    </citation>
    <scope>NUCLEOTIDE SEQUENCE [LARGE SCALE GENOMIC DNA]</scope>
    <source>
        <strain evidence="3 4">KCTC52004</strain>
    </source>
</reference>
<feature type="chain" id="PRO_5018187808" evidence="1">
    <location>
        <begin position="22"/>
        <end position="314"/>
    </location>
</feature>
<organism evidence="3 4">
    <name type="scientific">Larkinella rosea</name>
    <dbReference type="NCBI Taxonomy" id="2025312"/>
    <lineage>
        <taxon>Bacteria</taxon>
        <taxon>Pseudomonadati</taxon>
        <taxon>Bacteroidota</taxon>
        <taxon>Cytophagia</taxon>
        <taxon>Cytophagales</taxon>
        <taxon>Spirosomataceae</taxon>
        <taxon>Larkinella</taxon>
    </lineage>
</organism>
<protein>
    <submittedName>
        <fullName evidence="3">Glycerophosphodiester phosphodiesterase</fullName>
    </submittedName>
</protein>
<dbReference type="EMBL" id="RQJO01000009">
    <property type="protein sequence ID" value="RRB02653.1"/>
    <property type="molecule type" value="Genomic_DNA"/>
</dbReference>
<keyword evidence="4" id="KW-1185">Reference proteome</keyword>
<dbReference type="SUPFAM" id="SSF51695">
    <property type="entry name" value="PLC-like phosphodiesterases"/>
    <property type="match status" value="1"/>
</dbReference>
<dbReference type="AlphaFoldDB" id="A0A3P1BP11"/>
<accession>A0A3P1BP11</accession>